<dbReference type="AlphaFoldDB" id="A0A835BAQ4"/>
<gene>
    <name evidence="1" type="ORF">HU200_039619</name>
</gene>
<dbReference type="Proteomes" id="UP000636709">
    <property type="component" value="Unassembled WGS sequence"/>
</dbReference>
<comment type="caution">
    <text evidence="1">The sequence shown here is derived from an EMBL/GenBank/DDBJ whole genome shotgun (WGS) entry which is preliminary data.</text>
</comment>
<proteinExistence type="predicted"/>
<keyword evidence="2" id="KW-1185">Reference proteome</keyword>
<evidence type="ECO:0000313" key="1">
    <source>
        <dbReference type="EMBL" id="KAF8692518.1"/>
    </source>
</evidence>
<organism evidence="1 2">
    <name type="scientific">Digitaria exilis</name>
    <dbReference type="NCBI Taxonomy" id="1010633"/>
    <lineage>
        <taxon>Eukaryota</taxon>
        <taxon>Viridiplantae</taxon>
        <taxon>Streptophyta</taxon>
        <taxon>Embryophyta</taxon>
        <taxon>Tracheophyta</taxon>
        <taxon>Spermatophyta</taxon>
        <taxon>Magnoliopsida</taxon>
        <taxon>Liliopsida</taxon>
        <taxon>Poales</taxon>
        <taxon>Poaceae</taxon>
        <taxon>PACMAD clade</taxon>
        <taxon>Panicoideae</taxon>
        <taxon>Panicodae</taxon>
        <taxon>Paniceae</taxon>
        <taxon>Anthephorinae</taxon>
        <taxon>Digitaria</taxon>
    </lineage>
</organism>
<reference evidence="1" key="1">
    <citation type="submission" date="2020-07" db="EMBL/GenBank/DDBJ databases">
        <title>Genome sequence and genetic diversity analysis of an under-domesticated orphan crop, white fonio (Digitaria exilis).</title>
        <authorList>
            <person name="Bennetzen J.L."/>
            <person name="Chen S."/>
            <person name="Ma X."/>
            <person name="Wang X."/>
            <person name="Yssel A.E.J."/>
            <person name="Chaluvadi S.R."/>
            <person name="Johnson M."/>
            <person name="Gangashetty P."/>
            <person name="Hamidou F."/>
            <person name="Sanogo M.D."/>
            <person name="Zwaenepoel A."/>
            <person name="Wallace J."/>
            <person name="Van De Peer Y."/>
            <person name="Van Deynze A."/>
        </authorList>
    </citation>
    <scope>NUCLEOTIDE SEQUENCE</scope>
    <source>
        <tissue evidence="1">Leaves</tissue>
    </source>
</reference>
<name>A0A835BAQ4_9POAL</name>
<protein>
    <submittedName>
        <fullName evidence="1">Uncharacterized protein</fullName>
    </submittedName>
</protein>
<accession>A0A835BAQ4</accession>
<sequence>MNSVATTVSTGPIDERKITLKFCVHSRCNYFNPAWDDCYCCPTTDRREYCHATIEECRATCATCLPKCSP</sequence>
<dbReference type="OrthoDB" id="680445at2759"/>
<dbReference type="EMBL" id="JACEFO010001939">
    <property type="protein sequence ID" value="KAF8692518.1"/>
    <property type="molecule type" value="Genomic_DNA"/>
</dbReference>
<evidence type="ECO:0000313" key="2">
    <source>
        <dbReference type="Proteomes" id="UP000636709"/>
    </source>
</evidence>